<feature type="chain" id="PRO_5003960171" evidence="2">
    <location>
        <begin position="25"/>
        <end position="149"/>
    </location>
</feature>
<keyword evidence="1" id="KW-1133">Transmembrane helix</keyword>
<evidence type="ECO:0000313" key="3">
    <source>
        <dbReference type="EMBL" id="ELA40776.1"/>
    </source>
</evidence>
<dbReference type="GeneID" id="19882897"/>
<organism evidence="3 4">
    <name type="scientific">Vittaforma corneae (strain ATCC 50505)</name>
    <name type="common">Microsporidian parasite</name>
    <name type="synonym">Nosema corneum</name>
    <dbReference type="NCBI Taxonomy" id="993615"/>
    <lineage>
        <taxon>Eukaryota</taxon>
        <taxon>Fungi</taxon>
        <taxon>Fungi incertae sedis</taxon>
        <taxon>Microsporidia</taxon>
        <taxon>Nosematidae</taxon>
        <taxon>Vittaforma</taxon>
    </lineage>
</organism>
<sequence>MFHHTPKISTFLISFLSSATISMSSIPTLLSHSNLLHILVMSCWYSQPHVSFVRCLHSGHYCGTFAPLLRKFPPAGSPATTPRCCFPNRAPLKFFQIIFTIFLFSLPIWPYLYLTYPIHYSYPCPSSISLLYTPTFHPSIFPLLIQLLV</sequence>
<gene>
    <name evidence="3" type="ORF">VICG_02187</name>
</gene>
<dbReference type="EMBL" id="JH370242">
    <property type="protein sequence ID" value="ELA40776.1"/>
    <property type="molecule type" value="Genomic_DNA"/>
</dbReference>
<feature type="non-terminal residue" evidence="3">
    <location>
        <position position="149"/>
    </location>
</feature>
<feature type="transmembrane region" description="Helical" evidence="1">
    <location>
        <begin position="94"/>
        <end position="114"/>
    </location>
</feature>
<evidence type="ECO:0000313" key="4">
    <source>
        <dbReference type="Proteomes" id="UP000011082"/>
    </source>
</evidence>
<reference evidence="4" key="1">
    <citation type="submission" date="2011-05" db="EMBL/GenBank/DDBJ databases">
        <title>The genome sequence of Vittaforma corneae strain ATCC 50505.</title>
        <authorList>
            <consortium name="The Broad Institute Genome Sequencing Platform"/>
            <person name="Cuomo C."/>
            <person name="Didier E."/>
            <person name="Bowers L."/>
            <person name="Young S.K."/>
            <person name="Zeng Q."/>
            <person name="Gargeya S."/>
            <person name="Fitzgerald M."/>
            <person name="Haas B."/>
            <person name="Abouelleil A."/>
            <person name="Alvarado L."/>
            <person name="Arachchi H.M."/>
            <person name="Berlin A."/>
            <person name="Chapman S.B."/>
            <person name="Gearin G."/>
            <person name="Goldberg J."/>
            <person name="Griggs A."/>
            <person name="Gujja S."/>
            <person name="Hansen M."/>
            <person name="Heiman D."/>
            <person name="Howarth C."/>
            <person name="Larimer J."/>
            <person name="Lui A."/>
            <person name="MacDonald P.J.P."/>
            <person name="McCowen C."/>
            <person name="Montmayeur A."/>
            <person name="Murphy C."/>
            <person name="Neiman D."/>
            <person name="Pearson M."/>
            <person name="Priest M."/>
            <person name="Roberts A."/>
            <person name="Saif S."/>
            <person name="Shea T."/>
            <person name="Sisk P."/>
            <person name="Stolte C."/>
            <person name="Sykes S."/>
            <person name="Wortman J."/>
            <person name="Nusbaum C."/>
            <person name="Birren B."/>
        </authorList>
    </citation>
    <scope>NUCLEOTIDE SEQUENCE [LARGE SCALE GENOMIC DNA]</scope>
    <source>
        <strain evidence="4">ATCC 50505</strain>
    </source>
</reference>
<name>L2GIS3_VITCO</name>
<keyword evidence="2" id="KW-0732">Signal</keyword>
<protein>
    <submittedName>
        <fullName evidence="3">Uncharacterized protein</fullName>
    </submittedName>
</protein>
<dbReference type="AlphaFoldDB" id="L2GIS3"/>
<dbReference type="HOGENOM" id="CLU_1760236_0_0_1"/>
<dbReference type="InParanoid" id="L2GIS3"/>
<dbReference type="RefSeq" id="XP_007605632.1">
    <property type="nucleotide sequence ID" value="XM_007605570.1"/>
</dbReference>
<accession>L2GIS3</accession>
<proteinExistence type="predicted"/>
<dbReference type="Proteomes" id="UP000011082">
    <property type="component" value="Unassembled WGS sequence"/>
</dbReference>
<dbReference type="VEuPathDB" id="MicrosporidiaDB:VICG_02187"/>
<evidence type="ECO:0000256" key="2">
    <source>
        <dbReference type="SAM" id="SignalP"/>
    </source>
</evidence>
<evidence type="ECO:0000256" key="1">
    <source>
        <dbReference type="SAM" id="Phobius"/>
    </source>
</evidence>
<keyword evidence="4" id="KW-1185">Reference proteome</keyword>
<feature type="signal peptide" evidence="2">
    <location>
        <begin position="1"/>
        <end position="24"/>
    </location>
</feature>
<keyword evidence="1" id="KW-0472">Membrane</keyword>
<keyword evidence="1" id="KW-0812">Transmembrane</keyword>